<dbReference type="Pfam" id="PF08241">
    <property type="entry name" value="Methyltransf_11"/>
    <property type="match status" value="1"/>
</dbReference>
<dbReference type="PANTHER" id="PTHR43036:SF2">
    <property type="entry name" value="OS04G0481300 PROTEIN"/>
    <property type="match status" value="1"/>
</dbReference>
<sequence>MSDTAGPADTATFPPGFFERSDERDDAIFYGPPRLVQHLDDAAVNAVSAYYDEVGADGDVLDLMASWVSHLSTQPRHLTVLGMNTAELGANSWAHERVVHDLNADPVLPFADAAFDTVISTVSVDYLTSPVAVFREVARVLRPGGTFAVAFSNRCFLAKAIRGWLATDDAGRQDIVAGYFRASGAFAEPVLSSPPSTGDPVLAVHAARR</sequence>
<dbReference type="GO" id="GO:0008168">
    <property type="term" value="F:methyltransferase activity"/>
    <property type="evidence" value="ECO:0007669"/>
    <property type="project" value="UniProtKB-KW"/>
</dbReference>
<dbReference type="SUPFAM" id="SSF53335">
    <property type="entry name" value="S-adenosyl-L-methionine-dependent methyltransferases"/>
    <property type="match status" value="1"/>
</dbReference>
<dbReference type="InterPro" id="IPR029063">
    <property type="entry name" value="SAM-dependent_MTases_sf"/>
</dbReference>
<keyword evidence="3" id="KW-1185">Reference proteome</keyword>
<reference evidence="2 3" key="1">
    <citation type="submission" date="2021-11" db="EMBL/GenBank/DDBJ databases">
        <title>Draft genome sequence of Actinomycetospora sp. SF1 isolated from the rhizosphere soil.</title>
        <authorList>
            <person name="Duangmal K."/>
            <person name="Chantavorakit T."/>
        </authorList>
    </citation>
    <scope>NUCLEOTIDE SEQUENCE [LARGE SCALE GENOMIC DNA]</scope>
    <source>
        <strain evidence="2 3">TBRC 5722</strain>
    </source>
</reference>
<keyword evidence="2" id="KW-0489">Methyltransferase</keyword>
<dbReference type="PANTHER" id="PTHR43036">
    <property type="entry name" value="OSJNBB0011N17.9 PROTEIN"/>
    <property type="match status" value="1"/>
</dbReference>
<gene>
    <name evidence="2" type="ORF">LQ327_16000</name>
</gene>
<evidence type="ECO:0000313" key="3">
    <source>
        <dbReference type="Proteomes" id="UP001199469"/>
    </source>
</evidence>
<protein>
    <submittedName>
        <fullName evidence="2">Methyltransferase domain-containing protein</fullName>
    </submittedName>
</protein>
<organism evidence="2 3">
    <name type="scientific">Actinomycetospora endophytica</name>
    <dbReference type="NCBI Taxonomy" id="2291215"/>
    <lineage>
        <taxon>Bacteria</taxon>
        <taxon>Bacillati</taxon>
        <taxon>Actinomycetota</taxon>
        <taxon>Actinomycetes</taxon>
        <taxon>Pseudonocardiales</taxon>
        <taxon>Pseudonocardiaceae</taxon>
        <taxon>Actinomycetospora</taxon>
    </lineage>
</organism>
<feature type="domain" description="Methyltransferase type 11" evidence="1">
    <location>
        <begin position="100"/>
        <end position="148"/>
    </location>
</feature>
<dbReference type="CDD" id="cd02440">
    <property type="entry name" value="AdoMet_MTases"/>
    <property type="match status" value="1"/>
</dbReference>
<evidence type="ECO:0000313" key="2">
    <source>
        <dbReference type="EMBL" id="MCD2194875.1"/>
    </source>
</evidence>
<comment type="caution">
    <text evidence="2">The sequence shown here is derived from an EMBL/GenBank/DDBJ whole genome shotgun (WGS) entry which is preliminary data.</text>
</comment>
<accession>A0ABS8P9C4</accession>
<dbReference type="GO" id="GO:0032259">
    <property type="term" value="P:methylation"/>
    <property type="evidence" value="ECO:0007669"/>
    <property type="project" value="UniProtKB-KW"/>
</dbReference>
<dbReference type="InterPro" id="IPR013216">
    <property type="entry name" value="Methyltransf_11"/>
</dbReference>
<dbReference type="EMBL" id="JAJNDB010000003">
    <property type="protein sequence ID" value="MCD2194875.1"/>
    <property type="molecule type" value="Genomic_DNA"/>
</dbReference>
<evidence type="ECO:0000259" key="1">
    <source>
        <dbReference type="Pfam" id="PF08241"/>
    </source>
</evidence>
<dbReference type="Gene3D" id="3.40.50.150">
    <property type="entry name" value="Vaccinia Virus protein VP39"/>
    <property type="match status" value="1"/>
</dbReference>
<proteinExistence type="predicted"/>
<dbReference type="Proteomes" id="UP001199469">
    <property type="component" value="Unassembled WGS sequence"/>
</dbReference>
<keyword evidence="2" id="KW-0808">Transferase</keyword>
<name>A0ABS8P9C4_9PSEU</name>
<dbReference type="RefSeq" id="WP_230735406.1">
    <property type="nucleotide sequence ID" value="NZ_JAJNDB010000003.1"/>
</dbReference>